<evidence type="ECO:0000256" key="4">
    <source>
        <dbReference type="ARBA" id="ARBA00022651"/>
    </source>
</evidence>
<dbReference type="GO" id="GO:0045493">
    <property type="term" value="P:xylan catabolic process"/>
    <property type="evidence" value="ECO:0007669"/>
    <property type="project" value="UniProtKB-KW"/>
</dbReference>
<dbReference type="Proteomes" id="UP000315010">
    <property type="component" value="Unassembled WGS sequence"/>
</dbReference>
<dbReference type="SUPFAM" id="SSF51445">
    <property type="entry name" value="(Trans)glycosidases"/>
    <property type="match status" value="1"/>
</dbReference>
<evidence type="ECO:0000256" key="9">
    <source>
        <dbReference type="ARBA" id="ARBA00023326"/>
    </source>
</evidence>
<evidence type="ECO:0000256" key="8">
    <source>
        <dbReference type="ARBA" id="ARBA00023295"/>
    </source>
</evidence>
<accession>A0A5C5Z1G9</accession>
<evidence type="ECO:0000259" key="10">
    <source>
        <dbReference type="PROSITE" id="PS51760"/>
    </source>
</evidence>
<sequence>MNAQRNSNLSRRELLKATPLATAGLLVAKSDLLGAEANSESMVKLAKQVRPDFLLGSFAHGLDFTRNDNPAHLDFFRRNFNIMTVGVYMTGMQQKSSRFAFEKTDALIDFAHENNIKVYLHPLIGGAVYTPKWVNDGNFSSEKLRQIMRDRITTILKRYHGRVDYVDVVNEALTGKGRTTDGQFMWQEKAYRGDDHVWMKTLGMYQGKKHQFPRYLVESFRLAREAGGPNAKLILNEWDNETTTSPRGMPFLGLIEALQEEGIPIDGAGVQLHCRLKNGKLHGWVNQQPLDFDAFDAMLRLYEQAGIEVHITEFDIHLGPNPTEQDFALQGKYFAEILQHAIESPAVKSFKTWGFTDRYSWKADGKDGHPLMLDENLKPKPAYIRQVAMLHNLAAERDRNPN</sequence>
<evidence type="ECO:0000313" key="12">
    <source>
        <dbReference type="Proteomes" id="UP000315010"/>
    </source>
</evidence>
<dbReference type="PROSITE" id="PS51318">
    <property type="entry name" value="TAT"/>
    <property type="match status" value="1"/>
</dbReference>
<dbReference type="Gene3D" id="3.20.20.80">
    <property type="entry name" value="Glycosidases"/>
    <property type="match status" value="1"/>
</dbReference>
<evidence type="ECO:0000256" key="6">
    <source>
        <dbReference type="ARBA" id="ARBA00022801"/>
    </source>
</evidence>
<reference evidence="11 12" key="1">
    <citation type="submission" date="2019-02" db="EMBL/GenBank/DDBJ databases">
        <title>Deep-cultivation of Planctomycetes and their phenomic and genomic characterization uncovers novel biology.</title>
        <authorList>
            <person name="Wiegand S."/>
            <person name="Jogler M."/>
            <person name="Boedeker C."/>
            <person name="Pinto D."/>
            <person name="Vollmers J."/>
            <person name="Rivas-Marin E."/>
            <person name="Kohn T."/>
            <person name="Peeters S.H."/>
            <person name="Heuer A."/>
            <person name="Rast P."/>
            <person name="Oberbeckmann S."/>
            <person name="Bunk B."/>
            <person name="Jeske O."/>
            <person name="Meyerdierks A."/>
            <person name="Storesund J.E."/>
            <person name="Kallscheuer N."/>
            <person name="Luecker S."/>
            <person name="Lage O.M."/>
            <person name="Pohl T."/>
            <person name="Merkel B.J."/>
            <person name="Hornburger P."/>
            <person name="Mueller R.-W."/>
            <person name="Bruemmer F."/>
            <person name="Labrenz M."/>
            <person name="Spormann A.M."/>
            <person name="Op Den Camp H."/>
            <person name="Overmann J."/>
            <person name="Amann R."/>
            <person name="Jetten M.S.M."/>
            <person name="Mascher T."/>
            <person name="Medema M.H."/>
            <person name="Devos D.P."/>
            <person name="Kaster A.-K."/>
            <person name="Ovreas L."/>
            <person name="Rohde M."/>
            <person name="Galperin M.Y."/>
            <person name="Jogler C."/>
        </authorList>
    </citation>
    <scope>NUCLEOTIDE SEQUENCE [LARGE SCALE GENOMIC DNA]</scope>
    <source>
        <strain evidence="11 12">CA13</strain>
    </source>
</reference>
<keyword evidence="12" id="KW-1185">Reference proteome</keyword>
<protein>
    <recommendedName>
        <fullName evidence="3">endo-1,4-beta-xylanase</fullName>
        <ecNumber evidence="3">3.2.1.8</ecNumber>
    </recommendedName>
</protein>
<dbReference type="Pfam" id="PF00331">
    <property type="entry name" value="Glyco_hydro_10"/>
    <property type="match status" value="1"/>
</dbReference>
<keyword evidence="4 11" id="KW-0858">Xylan degradation</keyword>
<dbReference type="PANTHER" id="PTHR31490">
    <property type="entry name" value="GLYCOSYL HYDROLASE"/>
    <property type="match status" value="1"/>
</dbReference>
<evidence type="ECO:0000256" key="7">
    <source>
        <dbReference type="ARBA" id="ARBA00023277"/>
    </source>
</evidence>
<evidence type="ECO:0000256" key="3">
    <source>
        <dbReference type="ARBA" id="ARBA00012590"/>
    </source>
</evidence>
<comment type="catalytic activity">
    <reaction evidence="1">
        <text>Endohydrolysis of (1-&gt;4)-beta-D-xylosidic linkages in xylans.</text>
        <dbReference type="EC" id="3.2.1.8"/>
    </reaction>
</comment>
<keyword evidence="5" id="KW-0732">Signal</keyword>
<dbReference type="PROSITE" id="PS51760">
    <property type="entry name" value="GH10_2"/>
    <property type="match status" value="1"/>
</dbReference>
<evidence type="ECO:0000256" key="5">
    <source>
        <dbReference type="ARBA" id="ARBA00022729"/>
    </source>
</evidence>
<comment type="caution">
    <text evidence="11">The sequence shown here is derived from an EMBL/GenBank/DDBJ whole genome shotgun (WGS) entry which is preliminary data.</text>
</comment>
<evidence type="ECO:0000313" key="11">
    <source>
        <dbReference type="EMBL" id="TWT81020.1"/>
    </source>
</evidence>
<feature type="domain" description="GH10" evidence="10">
    <location>
        <begin position="39"/>
        <end position="389"/>
    </location>
</feature>
<comment type="similarity">
    <text evidence="2">Belongs to the glycosyl hydrolase 10 (cellulase F) family.</text>
</comment>
<dbReference type="InterPro" id="IPR044846">
    <property type="entry name" value="GH10"/>
</dbReference>
<keyword evidence="8 11" id="KW-0326">Glycosidase</keyword>
<name>A0A5C5Z1G9_9BACT</name>
<dbReference type="InterPro" id="IPR017853">
    <property type="entry name" value="GH"/>
</dbReference>
<gene>
    <name evidence="11" type="primary">xynZ_2</name>
    <name evidence="11" type="ORF">CA13_24670</name>
</gene>
<evidence type="ECO:0000256" key="1">
    <source>
        <dbReference type="ARBA" id="ARBA00000681"/>
    </source>
</evidence>
<dbReference type="InterPro" id="IPR001000">
    <property type="entry name" value="GH10_dom"/>
</dbReference>
<dbReference type="InterPro" id="IPR006311">
    <property type="entry name" value="TAT_signal"/>
</dbReference>
<dbReference type="EMBL" id="SJPJ01000001">
    <property type="protein sequence ID" value="TWT81020.1"/>
    <property type="molecule type" value="Genomic_DNA"/>
</dbReference>
<organism evidence="11 12">
    <name type="scientific">Novipirellula herctigrandis</name>
    <dbReference type="NCBI Taxonomy" id="2527986"/>
    <lineage>
        <taxon>Bacteria</taxon>
        <taxon>Pseudomonadati</taxon>
        <taxon>Planctomycetota</taxon>
        <taxon>Planctomycetia</taxon>
        <taxon>Pirellulales</taxon>
        <taxon>Pirellulaceae</taxon>
        <taxon>Novipirellula</taxon>
    </lineage>
</organism>
<keyword evidence="6 11" id="KW-0378">Hydrolase</keyword>
<dbReference type="PANTHER" id="PTHR31490:SF88">
    <property type="entry name" value="BETA-XYLANASE"/>
    <property type="match status" value="1"/>
</dbReference>
<dbReference type="SMART" id="SM00633">
    <property type="entry name" value="Glyco_10"/>
    <property type="match status" value="1"/>
</dbReference>
<keyword evidence="7" id="KW-0119">Carbohydrate metabolism</keyword>
<keyword evidence="9" id="KW-0624">Polysaccharide degradation</keyword>
<dbReference type="GO" id="GO:0031176">
    <property type="term" value="F:endo-1,4-beta-xylanase activity"/>
    <property type="evidence" value="ECO:0007669"/>
    <property type="project" value="UniProtKB-EC"/>
</dbReference>
<dbReference type="RefSeq" id="WP_419194196.1">
    <property type="nucleotide sequence ID" value="NZ_SJPJ01000001.1"/>
</dbReference>
<evidence type="ECO:0000256" key="2">
    <source>
        <dbReference type="ARBA" id="ARBA00007495"/>
    </source>
</evidence>
<dbReference type="EC" id="3.2.1.8" evidence="3"/>
<proteinExistence type="inferred from homology"/>
<dbReference type="AlphaFoldDB" id="A0A5C5Z1G9"/>